<reference evidence="2" key="1">
    <citation type="submission" date="2020-02" db="EMBL/GenBank/DDBJ databases">
        <authorList>
            <person name="Meier V. D."/>
        </authorList>
    </citation>
    <scope>NUCLEOTIDE SEQUENCE</scope>
    <source>
        <strain evidence="2">AVDCRST_MAG86</strain>
    </source>
</reference>
<keyword evidence="2" id="KW-0808">Transferase</keyword>
<dbReference type="SUPFAM" id="SSF51445">
    <property type="entry name" value="(Trans)glycosidases"/>
    <property type="match status" value="1"/>
</dbReference>
<dbReference type="EMBL" id="CADCWP010000059">
    <property type="protein sequence ID" value="CAA9563713.1"/>
    <property type="molecule type" value="Genomic_DNA"/>
</dbReference>
<sequence length="647" mass="72448">MDDLSAAAKAYLLRILPSLGGVLTDLAARDQQLFELRLTRQFGNLYDGLEPLYGQRDDFEVFLGRLVTALAERYRDRPEALKTLDLTRELSPDWFQREGMIGYVAYAERFAGTLAGVGERLDYLKDLGVTYLHLMSVLRTREGENDGGYAVSDYLAVQPALGTMDDLEQLCTALRGSGVSLCLDLVLNHCADTHAWAEAAKEGDARYRDFFYTYTDRALPDRFEGTLPEVFPDFAPGNFTFVPEMGRWVWTTFNAYQWDLNYTNPEVFLEVANILLTLANRGVEVFRLDAVAFMWKRLGTDSQNQLEVHMLLQALRACSKIVAPAVVHKAEAIVSPAELVHYFGLGRHFGKVSNLAYHNSLMVQFWGALASRDTRLMTHVLRGFPPTPPGTAWATYMRCHDDIGWAVTDEDAAAVGLGGAAHRSFLSDYYAGLFPGSHAVGEVFQYNPATNDRRISGTFASLAGLEQAQRHGDSYGTEMSVERILLGFALMLGFGGVPLLYMGDELGLLNDYSFADDPDTRDDNRWLHRPYMDWTVAAERFREGTLPARLFAGVKHLIEVRRATPQLHTGYQLEVLDVHPQLLAYVRPHPLGRLLAVYNFSEQTQGLSVHALGAHAFREATDRLTGQQVVPRDGLLELAPYARLWLV</sequence>
<dbReference type="Gene3D" id="3.90.400.10">
    <property type="entry name" value="Oligo-1,6-glucosidase, Domain 2"/>
    <property type="match status" value="1"/>
</dbReference>
<dbReference type="Gene3D" id="2.60.40.1180">
    <property type="entry name" value="Golgi alpha-mannosidase II"/>
    <property type="match status" value="1"/>
</dbReference>
<name>A0A6J4V3H4_9DEIN</name>
<dbReference type="SMART" id="SM00642">
    <property type="entry name" value="Aamy"/>
    <property type="match status" value="1"/>
</dbReference>
<dbReference type="GO" id="GO:0005975">
    <property type="term" value="P:carbohydrate metabolic process"/>
    <property type="evidence" value="ECO:0007669"/>
    <property type="project" value="InterPro"/>
</dbReference>
<evidence type="ECO:0000313" key="2">
    <source>
        <dbReference type="EMBL" id="CAA9563713.1"/>
    </source>
</evidence>
<organism evidence="2">
    <name type="scientific">uncultured Truepera sp</name>
    <dbReference type="NCBI Taxonomy" id="543023"/>
    <lineage>
        <taxon>Bacteria</taxon>
        <taxon>Thermotogati</taxon>
        <taxon>Deinococcota</taxon>
        <taxon>Deinococci</taxon>
        <taxon>Trueperales</taxon>
        <taxon>Trueperaceae</taxon>
        <taxon>Truepera</taxon>
        <taxon>environmental samples</taxon>
    </lineage>
</organism>
<dbReference type="GO" id="GO:0047669">
    <property type="term" value="F:amylosucrase activity"/>
    <property type="evidence" value="ECO:0007669"/>
    <property type="project" value="UniProtKB-EC"/>
</dbReference>
<dbReference type="InterPro" id="IPR044077">
    <property type="entry name" value="Amylosucrase"/>
</dbReference>
<feature type="domain" description="Glycosyl hydrolase family 13 catalytic" evidence="1">
    <location>
        <begin position="104"/>
        <end position="549"/>
    </location>
</feature>
<dbReference type="Pfam" id="PF00128">
    <property type="entry name" value="Alpha-amylase"/>
    <property type="match status" value="1"/>
</dbReference>
<dbReference type="Pfam" id="PF22582">
    <property type="entry name" value="Amylosucrase_C-like"/>
    <property type="match status" value="1"/>
</dbReference>
<protein>
    <submittedName>
        <fullName evidence="2">GH13_4 / GH13_16 / GH13 / GH13_36 / GH13_ 29 / GH13_31 / GH13_17 / GH13_40 / GH13_30 / GH13 _23 / GH13_35 / GH13_18 / GH13_20 / GH13_2</fullName>
        <ecNumber evidence="2">2.4.1.4</ecNumber>
    </submittedName>
</protein>
<dbReference type="CDD" id="cd11324">
    <property type="entry name" value="AmyAc_Amylosucrase"/>
    <property type="match status" value="1"/>
</dbReference>
<dbReference type="InterPro" id="IPR055218">
    <property type="entry name" value="Amylosucrase_C"/>
</dbReference>
<dbReference type="AlphaFoldDB" id="A0A6J4V3H4"/>
<accession>A0A6J4V3H4</accession>
<dbReference type="InterPro" id="IPR045857">
    <property type="entry name" value="O16G_dom_2"/>
</dbReference>
<dbReference type="InterPro" id="IPR013780">
    <property type="entry name" value="Glyco_hydro_b"/>
</dbReference>
<dbReference type="PANTHER" id="PTHR10357:SF213">
    <property type="entry name" value="ALPHA AMYLASE CATALYTIC REGION"/>
    <property type="match status" value="1"/>
</dbReference>
<proteinExistence type="predicted"/>
<dbReference type="InterPro" id="IPR006047">
    <property type="entry name" value="GH13_cat_dom"/>
</dbReference>
<gene>
    <name evidence="2" type="ORF">AVDCRST_MAG86-854</name>
</gene>
<dbReference type="SUPFAM" id="SSF51011">
    <property type="entry name" value="Glycosyl hydrolase domain"/>
    <property type="match status" value="1"/>
</dbReference>
<dbReference type="EC" id="2.4.1.4" evidence="2"/>
<dbReference type="Gene3D" id="1.10.1740.10">
    <property type="match status" value="1"/>
</dbReference>
<dbReference type="PANTHER" id="PTHR10357">
    <property type="entry name" value="ALPHA-AMYLASE FAMILY MEMBER"/>
    <property type="match status" value="1"/>
</dbReference>
<dbReference type="InterPro" id="IPR017853">
    <property type="entry name" value="GH"/>
</dbReference>
<evidence type="ECO:0000259" key="1">
    <source>
        <dbReference type="SMART" id="SM00642"/>
    </source>
</evidence>
<keyword evidence="2" id="KW-0328">Glycosyltransferase</keyword>
<dbReference type="Gene3D" id="3.20.20.80">
    <property type="entry name" value="Glycosidases"/>
    <property type="match status" value="1"/>
</dbReference>